<dbReference type="InterPro" id="IPR000375">
    <property type="entry name" value="Dynamin_stalk"/>
</dbReference>
<dbReference type="GO" id="GO:0031623">
    <property type="term" value="P:receptor internalization"/>
    <property type="evidence" value="ECO:0007669"/>
    <property type="project" value="TreeGrafter"/>
</dbReference>
<dbReference type="Gene3D" id="1.20.120.1240">
    <property type="entry name" value="Dynamin, middle domain"/>
    <property type="match status" value="1"/>
</dbReference>
<proteinExistence type="predicted"/>
<keyword evidence="1" id="KW-0547">Nucleotide-binding</keyword>
<protein>
    <recommendedName>
        <fullName evidence="7">Dynamin family protein</fullName>
    </recommendedName>
</protein>
<dbReference type="Proteomes" id="UP001150941">
    <property type="component" value="Unassembled WGS sequence"/>
</dbReference>
<dbReference type="CDD" id="cd08771">
    <property type="entry name" value="DLP_1"/>
    <property type="match status" value="1"/>
</dbReference>
<dbReference type="Pfam" id="PF00350">
    <property type="entry name" value="Dynamin_N"/>
    <property type="match status" value="1"/>
</dbReference>
<dbReference type="Gene3D" id="3.40.50.300">
    <property type="entry name" value="P-loop containing nucleotide triphosphate hydrolases"/>
    <property type="match status" value="1"/>
</dbReference>
<keyword evidence="6" id="KW-1185">Reference proteome</keyword>
<dbReference type="GO" id="GO:0003924">
    <property type="term" value="F:GTPase activity"/>
    <property type="evidence" value="ECO:0007669"/>
    <property type="project" value="InterPro"/>
</dbReference>
<dbReference type="InterPro" id="IPR027417">
    <property type="entry name" value="P-loop_NTPase"/>
</dbReference>
<dbReference type="GO" id="GO:0005737">
    <property type="term" value="C:cytoplasm"/>
    <property type="evidence" value="ECO:0007669"/>
    <property type="project" value="TreeGrafter"/>
</dbReference>
<evidence type="ECO:0000313" key="5">
    <source>
        <dbReference type="EMBL" id="KAJ5225604.1"/>
    </source>
</evidence>
<dbReference type="SUPFAM" id="SSF52540">
    <property type="entry name" value="P-loop containing nucleoside triphosphate hydrolases"/>
    <property type="match status" value="1"/>
</dbReference>
<evidence type="ECO:0000313" key="6">
    <source>
        <dbReference type="Proteomes" id="UP001150941"/>
    </source>
</evidence>
<dbReference type="GO" id="GO:0005874">
    <property type="term" value="C:microtubule"/>
    <property type="evidence" value="ECO:0007669"/>
    <property type="project" value="TreeGrafter"/>
</dbReference>
<dbReference type="RefSeq" id="XP_058329015.1">
    <property type="nucleotide sequence ID" value="XM_058476125.1"/>
</dbReference>
<sequence>MANIALPNSTTETLKRLDIETLVKKVQNLSHLGIEDNNITLPKICVVGDQSTGKSSLIESISGIKVPRSTGTCTRCPMEINLSESDEDEEWKCSIYLSTRYWYLPTMRARQRFPRKGLGPWTDCGSRQPDDLFVTLTARDKHKVQDAIKWAQLATLNPGSDFNNYKPGKNADTTTAVKFSPNVVRIDVSSPNFPALSFYDLPGVINQSEQDDEKYLVPLVENLVKSYVSQENCIVLLTLTMTDDPTNSSAARLVGEVKGAKERTLGVLTKPDKLDGRESYQQWEDILNGSKFKLGRGYYVVRNNPDPSVSNDQAREEEVRFFSTSLWVNSLKAYQGRFGVPNVVQALSTILKAQIQTCLPSIINQIDEKARRIDEELATFPAPLANNVQGTLIKKIIQLGMRIKNLFGSDPDTNVFRRTQKELELDFETILRITRPRLKTSAVSDEHILKERVDADCELMFASTPRKKRAGTFDSEATVRSPTVVKADKSDDGDKYFKTRAFSSHVASGHIFSLEHVREIRLDSQSGGIPNHVDTRAADFMARLSIQHWSNVAHVFVTALHDHVEEVLTAALDDELSQYKQTELYREVQTLIQQFMYDVRTEQLCDIMKFFNIQYEQPFTIEEGEHEAKAGEALKSLQKSRTDARIKCWLRLSGQPADEQSAVKSINETKLGRDPFHHEINMVAKCRGYYEIARGRFLDVVCQMVRYTIHSKFRDELDKKLLRDFTDQPPERCAQLMAEDPQREALRYSLIEQREKLHKAQGWLAAIRGEENEQFDDIEDLMVKSEMVIDVDTDTRMDEWNDDEDSIFVQG</sequence>
<comment type="caution">
    <text evidence="5">The sequence shown here is derived from an EMBL/GenBank/DDBJ whole genome shotgun (WGS) entry which is preliminary data.</text>
</comment>
<reference evidence="5" key="1">
    <citation type="submission" date="2022-11" db="EMBL/GenBank/DDBJ databases">
        <authorList>
            <person name="Petersen C."/>
        </authorList>
    </citation>
    <scope>NUCLEOTIDE SEQUENCE</scope>
    <source>
        <strain evidence="5">IBT 19713</strain>
    </source>
</reference>
<dbReference type="PANTHER" id="PTHR11566:SF131">
    <property type="entry name" value="GTPASE, PUTATIVE (AFU_ORTHOLOGUE AFUA_6G07630)-RELATED"/>
    <property type="match status" value="1"/>
</dbReference>
<organism evidence="5 6">
    <name type="scientific">Penicillium chermesinum</name>
    <dbReference type="NCBI Taxonomy" id="63820"/>
    <lineage>
        <taxon>Eukaryota</taxon>
        <taxon>Fungi</taxon>
        <taxon>Dikarya</taxon>
        <taxon>Ascomycota</taxon>
        <taxon>Pezizomycotina</taxon>
        <taxon>Eurotiomycetes</taxon>
        <taxon>Eurotiomycetidae</taxon>
        <taxon>Eurotiales</taxon>
        <taxon>Aspergillaceae</taxon>
        <taxon>Penicillium</taxon>
    </lineage>
</organism>
<dbReference type="Pfam" id="PF02212">
    <property type="entry name" value="GED"/>
    <property type="match status" value="1"/>
</dbReference>
<evidence type="ECO:0008006" key="7">
    <source>
        <dbReference type="Google" id="ProtNLM"/>
    </source>
</evidence>
<dbReference type="SMART" id="SM00053">
    <property type="entry name" value="DYNc"/>
    <property type="match status" value="1"/>
</dbReference>
<feature type="domain" description="Dynamin-type G" evidence="4">
    <location>
        <begin position="38"/>
        <end position="360"/>
    </location>
</feature>
<reference evidence="5" key="2">
    <citation type="journal article" date="2023" name="IMA Fungus">
        <title>Comparative genomic study of the Penicillium genus elucidates a diverse pangenome and 15 lateral gene transfer events.</title>
        <authorList>
            <person name="Petersen C."/>
            <person name="Sorensen T."/>
            <person name="Nielsen M.R."/>
            <person name="Sondergaard T.E."/>
            <person name="Sorensen J.L."/>
            <person name="Fitzpatrick D.A."/>
            <person name="Frisvad J.C."/>
            <person name="Nielsen K.L."/>
        </authorList>
    </citation>
    <scope>NUCLEOTIDE SEQUENCE</scope>
    <source>
        <strain evidence="5">IBT 19713</strain>
    </source>
</reference>
<gene>
    <name evidence="5" type="ORF">N7468_006829</name>
</gene>
<feature type="domain" description="GED" evidence="3">
    <location>
        <begin position="679"/>
        <end position="772"/>
    </location>
</feature>
<dbReference type="InterPro" id="IPR001401">
    <property type="entry name" value="Dynamin_GTPase"/>
</dbReference>
<dbReference type="InterPro" id="IPR020850">
    <property type="entry name" value="GED_dom"/>
</dbReference>
<dbReference type="EMBL" id="JAPQKS010000005">
    <property type="protein sequence ID" value="KAJ5225604.1"/>
    <property type="molecule type" value="Genomic_DNA"/>
</dbReference>
<dbReference type="GO" id="GO:0005886">
    <property type="term" value="C:plasma membrane"/>
    <property type="evidence" value="ECO:0007669"/>
    <property type="project" value="TreeGrafter"/>
</dbReference>
<dbReference type="GO" id="GO:0005525">
    <property type="term" value="F:GTP binding"/>
    <property type="evidence" value="ECO:0007669"/>
    <property type="project" value="InterPro"/>
</dbReference>
<dbReference type="PANTHER" id="PTHR11566">
    <property type="entry name" value="DYNAMIN"/>
    <property type="match status" value="1"/>
</dbReference>
<dbReference type="PROSITE" id="PS51718">
    <property type="entry name" value="G_DYNAMIN_2"/>
    <property type="match status" value="1"/>
</dbReference>
<dbReference type="OrthoDB" id="5061070at2759"/>
<evidence type="ECO:0000256" key="2">
    <source>
        <dbReference type="ARBA" id="ARBA00023134"/>
    </source>
</evidence>
<evidence type="ECO:0000256" key="1">
    <source>
        <dbReference type="ARBA" id="ARBA00022741"/>
    </source>
</evidence>
<dbReference type="Pfam" id="PF01031">
    <property type="entry name" value="Dynamin_M"/>
    <property type="match status" value="1"/>
</dbReference>
<dbReference type="AlphaFoldDB" id="A0A9W9TK70"/>
<keyword evidence="2" id="KW-0342">GTP-binding</keyword>
<dbReference type="GO" id="GO:0008017">
    <property type="term" value="F:microtubule binding"/>
    <property type="evidence" value="ECO:0007669"/>
    <property type="project" value="TreeGrafter"/>
</dbReference>
<dbReference type="GeneID" id="83203428"/>
<dbReference type="PRINTS" id="PR00195">
    <property type="entry name" value="DYNAMIN"/>
</dbReference>
<dbReference type="InterPro" id="IPR045063">
    <property type="entry name" value="Dynamin_N"/>
</dbReference>
<name>A0A9W9TK70_9EURO</name>
<evidence type="ECO:0000259" key="3">
    <source>
        <dbReference type="PROSITE" id="PS51388"/>
    </source>
</evidence>
<dbReference type="InterPro" id="IPR003130">
    <property type="entry name" value="GED"/>
</dbReference>
<dbReference type="InterPro" id="IPR030381">
    <property type="entry name" value="G_DYNAMIN_dom"/>
</dbReference>
<dbReference type="InterPro" id="IPR022812">
    <property type="entry name" value="Dynamin"/>
</dbReference>
<dbReference type="PROSITE" id="PS51388">
    <property type="entry name" value="GED"/>
    <property type="match status" value="1"/>
</dbReference>
<evidence type="ECO:0000259" key="4">
    <source>
        <dbReference type="PROSITE" id="PS51718"/>
    </source>
</evidence>
<accession>A0A9W9TK70</accession>